<organism evidence="3 4">
    <name type="scientific">Thermanaerosceptrum fracticalcis</name>
    <dbReference type="NCBI Taxonomy" id="1712410"/>
    <lineage>
        <taxon>Bacteria</taxon>
        <taxon>Bacillati</taxon>
        <taxon>Bacillota</taxon>
        <taxon>Clostridia</taxon>
        <taxon>Eubacteriales</taxon>
        <taxon>Peptococcaceae</taxon>
        <taxon>Thermanaerosceptrum</taxon>
    </lineage>
</organism>
<sequence>MSNSAEVKPERLRQAQRRKGQLTRRNRVFLILAAIFLVFIASGYVKNIVASLLVEVVPGQPSVLEEVTKAEFVIIRNEAALAAPFTGRLEILRPEGERVAKGTVMCYLVSEDGTSLEKTKRLAFIAPQAGVVSYHIDGYENICNSQIWPQLDIHQLTDLEKRLGAPMSGDAKEKKVIPGGSFFVKVIDNLSPGYLYLETTSDLGRELKTGNSIEIRLEKLDNLLIRGNIMSVAQNGDKLQLLIRIPNLPETYKLRKLQGHIITNKYRGTVLSEHCLVEKEGNLGVFIYARGKVQWKEVTVSGRLNKKVAVEGLSASDLVITTPQLVKEGQVVFFPRRLSL</sequence>
<evidence type="ECO:0000313" key="3">
    <source>
        <dbReference type="EMBL" id="QNB45154.1"/>
    </source>
</evidence>
<proteinExistence type="predicted"/>
<keyword evidence="4" id="KW-1185">Reference proteome</keyword>
<dbReference type="OrthoDB" id="1722186at2"/>
<keyword evidence="1" id="KW-1133">Transmembrane helix</keyword>
<name>A0A7G6DZA0_THEFR</name>
<protein>
    <recommendedName>
        <fullName evidence="2">RND related barrel-sandwich hybrid domain-containing protein</fullName>
    </recommendedName>
</protein>
<dbReference type="RefSeq" id="WP_034423914.1">
    <property type="nucleotide sequence ID" value="NZ_CP045798.1"/>
</dbReference>
<evidence type="ECO:0000256" key="1">
    <source>
        <dbReference type="SAM" id="Phobius"/>
    </source>
</evidence>
<evidence type="ECO:0000313" key="4">
    <source>
        <dbReference type="Proteomes" id="UP000515847"/>
    </source>
</evidence>
<reference evidence="3 4" key="1">
    <citation type="journal article" date="2019" name="Front. Microbiol.">
        <title>Thermoanaerosceptrum fracticalcis gen. nov. sp. nov., a Novel Fumarate-Fermenting Microorganism From a Deep Fractured Carbonate Aquifer of the US Great Basin.</title>
        <authorList>
            <person name="Hamilton-Brehm S.D."/>
            <person name="Stewart L.E."/>
            <person name="Zavarin M."/>
            <person name="Caldwell M."/>
            <person name="Lawson P.A."/>
            <person name="Onstott T.C."/>
            <person name="Grzymski J."/>
            <person name="Neveux I."/>
            <person name="Lollar B.S."/>
            <person name="Russell C.E."/>
            <person name="Moser D.P."/>
        </authorList>
    </citation>
    <scope>NUCLEOTIDE SEQUENCE [LARGE SCALE GENOMIC DNA]</scope>
    <source>
        <strain evidence="3 4">DRI-13</strain>
    </source>
</reference>
<dbReference type="EMBL" id="CP045798">
    <property type="protein sequence ID" value="QNB45154.1"/>
    <property type="molecule type" value="Genomic_DNA"/>
</dbReference>
<gene>
    <name evidence="3" type="ORF">BR63_01745</name>
</gene>
<dbReference type="AlphaFoldDB" id="A0A7G6DZA0"/>
<keyword evidence="1" id="KW-0472">Membrane</keyword>
<dbReference type="KEGG" id="tfr:BR63_01745"/>
<dbReference type="Pfam" id="PF26018">
    <property type="entry name" value="BSH_RND_rel"/>
    <property type="match status" value="1"/>
</dbReference>
<accession>A0A7G6DZA0</accession>
<dbReference type="InterPro" id="IPR058709">
    <property type="entry name" value="BSH_RND-rel"/>
</dbReference>
<evidence type="ECO:0000259" key="2">
    <source>
        <dbReference type="Pfam" id="PF26018"/>
    </source>
</evidence>
<keyword evidence="1" id="KW-0812">Transmembrane</keyword>
<feature type="domain" description="RND related barrel-sandwich hybrid" evidence="2">
    <location>
        <begin position="80"/>
        <end position="164"/>
    </location>
</feature>
<dbReference type="Proteomes" id="UP000515847">
    <property type="component" value="Chromosome"/>
</dbReference>
<feature type="transmembrane region" description="Helical" evidence="1">
    <location>
        <begin position="27"/>
        <end position="45"/>
    </location>
</feature>